<dbReference type="Gene3D" id="3.80.10.10">
    <property type="entry name" value="Ribonuclease Inhibitor"/>
    <property type="match status" value="1"/>
</dbReference>
<dbReference type="EMBL" id="JARKIF010000040">
    <property type="protein sequence ID" value="KAJ7609454.1"/>
    <property type="molecule type" value="Genomic_DNA"/>
</dbReference>
<proteinExistence type="predicted"/>
<reference evidence="1" key="1">
    <citation type="submission" date="2023-03" db="EMBL/GenBank/DDBJ databases">
        <title>Massive genome expansion in bonnet fungi (Mycena s.s.) driven by repeated elements and novel gene families across ecological guilds.</title>
        <authorList>
            <consortium name="Lawrence Berkeley National Laboratory"/>
            <person name="Harder C.B."/>
            <person name="Miyauchi S."/>
            <person name="Viragh M."/>
            <person name="Kuo A."/>
            <person name="Thoen E."/>
            <person name="Andreopoulos B."/>
            <person name="Lu D."/>
            <person name="Skrede I."/>
            <person name="Drula E."/>
            <person name="Henrissat B."/>
            <person name="Morin E."/>
            <person name="Kohler A."/>
            <person name="Barry K."/>
            <person name="LaButti K."/>
            <person name="Morin E."/>
            <person name="Salamov A."/>
            <person name="Lipzen A."/>
            <person name="Mereny Z."/>
            <person name="Hegedus B."/>
            <person name="Baldrian P."/>
            <person name="Stursova M."/>
            <person name="Weitz H."/>
            <person name="Taylor A."/>
            <person name="Grigoriev I.V."/>
            <person name="Nagy L.G."/>
            <person name="Martin F."/>
            <person name="Kauserud H."/>
        </authorList>
    </citation>
    <scope>NUCLEOTIDE SEQUENCE</scope>
    <source>
        <strain evidence="1">9284</strain>
    </source>
</reference>
<keyword evidence="2" id="KW-1185">Reference proteome</keyword>
<evidence type="ECO:0008006" key="3">
    <source>
        <dbReference type="Google" id="ProtNLM"/>
    </source>
</evidence>
<evidence type="ECO:0000313" key="1">
    <source>
        <dbReference type="EMBL" id="KAJ7609454.1"/>
    </source>
</evidence>
<dbReference type="Proteomes" id="UP001221142">
    <property type="component" value="Unassembled WGS sequence"/>
</dbReference>
<accession>A0AAD7B424</accession>
<name>A0AAD7B424_9AGAR</name>
<sequence>MRNLSQELTDLVLDQVAELDDGDQGVPSSIANCGLVCRSWAQRSRLHLFEAIAFPGSDLETFVDLVETSAFPLLSMVKSFELDFNEEQRYRREHLTKLQECVNLTSMTVTIPYAESEDLDDECVSYTSFFDKHLPIMGAQCGSLTSFVLTSFFETRIPLDLLTGILASLPALEVFKITDEIYILSEDDDDEEEEPSQSFPENLHTLDLSGVHSRVHRFFRWLMSLPTVPVIKSLEVSPLDSAGWASLNAYAKRAGQAFERLHLRSAADEPPQILRHATVLRDLRVECIVAAHLPAIFSMITSQDLQSLEVYVYRISDTDPIPYDLIDGTLATPKFRNLRVVRLHGAQSIPTDVNERMPLTHARGILRCTSKW</sequence>
<gene>
    <name evidence="1" type="ORF">FB45DRAFT_1126804</name>
</gene>
<dbReference type="InterPro" id="IPR032675">
    <property type="entry name" value="LRR_dom_sf"/>
</dbReference>
<organism evidence="1 2">
    <name type="scientific">Roridomyces roridus</name>
    <dbReference type="NCBI Taxonomy" id="1738132"/>
    <lineage>
        <taxon>Eukaryota</taxon>
        <taxon>Fungi</taxon>
        <taxon>Dikarya</taxon>
        <taxon>Basidiomycota</taxon>
        <taxon>Agaricomycotina</taxon>
        <taxon>Agaricomycetes</taxon>
        <taxon>Agaricomycetidae</taxon>
        <taxon>Agaricales</taxon>
        <taxon>Marasmiineae</taxon>
        <taxon>Mycenaceae</taxon>
        <taxon>Roridomyces</taxon>
    </lineage>
</organism>
<comment type="caution">
    <text evidence="1">The sequence shown here is derived from an EMBL/GenBank/DDBJ whole genome shotgun (WGS) entry which is preliminary data.</text>
</comment>
<evidence type="ECO:0000313" key="2">
    <source>
        <dbReference type="Proteomes" id="UP001221142"/>
    </source>
</evidence>
<dbReference type="AlphaFoldDB" id="A0AAD7B424"/>
<protein>
    <recommendedName>
        <fullName evidence="3">F-box domain-containing protein</fullName>
    </recommendedName>
</protein>